<feature type="compositionally biased region" description="Pro residues" evidence="1">
    <location>
        <begin position="123"/>
        <end position="134"/>
    </location>
</feature>
<gene>
    <name evidence="3" type="ORF">CYLTODRAFT_418747</name>
</gene>
<evidence type="ECO:0000313" key="4">
    <source>
        <dbReference type="Proteomes" id="UP000054007"/>
    </source>
</evidence>
<evidence type="ECO:0000313" key="3">
    <source>
        <dbReference type="EMBL" id="KIY71512.1"/>
    </source>
</evidence>
<keyword evidence="2" id="KW-0812">Transmembrane</keyword>
<dbReference type="AlphaFoldDB" id="A0A0D7BM16"/>
<dbReference type="Proteomes" id="UP000054007">
    <property type="component" value="Unassembled WGS sequence"/>
</dbReference>
<protein>
    <submittedName>
        <fullName evidence="3">Uncharacterized protein</fullName>
    </submittedName>
</protein>
<evidence type="ECO:0000256" key="2">
    <source>
        <dbReference type="SAM" id="Phobius"/>
    </source>
</evidence>
<name>A0A0D7BM16_9AGAR</name>
<evidence type="ECO:0000256" key="1">
    <source>
        <dbReference type="SAM" id="MobiDB-lite"/>
    </source>
</evidence>
<keyword evidence="2" id="KW-0472">Membrane</keyword>
<keyword evidence="2" id="KW-1133">Transmembrane helix</keyword>
<feature type="non-terminal residue" evidence="3">
    <location>
        <position position="1"/>
    </location>
</feature>
<sequence length="152" mass="16729">MAPSTIHIAKSVRRDDGTQRSHTILFVVVVLAIISILSIILVLARWWRRMRRSKKIPPPAPPVLQHAATPRQAMTVRNFQGVPPPYSQIARVGDVCIEGHIGSAHQDASSMMSPKVPPASLTSPPPDPEFPLPRRPMALALPPPRYEDTSTL</sequence>
<feature type="transmembrane region" description="Helical" evidence="2">
    <location>
        <begin position="24"/>
        <end position="47"/>
    </location>
</feature>
<accession>A0A0D7BM16</accession>
<organism evidence="3 4">
    <name type="scientific">Cylindrobasidium torrendii FP15055 ss-10</name>
    <dbReference type="NCBI Taxonomy" id="1314674"/>
    <lineage>
        <taxon>Eukaryota</taxon>
        <taxon>Fungi</taxon>
        <taxon>Dikarya</taxon>
        <taxon>Basidiomycota</taxon>
        <taxon>Agaricomycotina</taxon>
        <taxon>Agaricomycetes</taxon>
        <taxon>Agaricomycetidae</taxon>
        <taxon>Agaricales</taxon>
        <taxon>Marasmiineae</taxon>
        <taxon>Physalacriaceae</taxon>
        <taxon>Cylindrobasidium</taxon>
    </lineage>
</organism>
<reference evidence="3 4" key="1">
    <citation type="journal article" date="2015" name="Fungal Genet. Biol.">
        <title>Evolution of novel wood decay mechanisms in Agaricales revealed by the genome sequences of Fistulina hepatica and Cylindrobasidium torrendii.</title>
        <authorList>
            <person name="Floudas D."/>
            <person name="Held B.W."/>
            <person name="Riley R."/>
            <person name="Nagy L.G."/>
            <person name="Koehler G."/>
            <person name="Ransdell A.S."/>
            <person name="Younus H."/>
            <person name="Chow J."/>
            <person name="Chiniquy J."/>
            <person name="Lipzen A."/>
            <person name="Tritt A."/>
            <person name="Sun H."/>
            <person name="Haridas S."/>
            <person name="LaButti K."/>
            <person name="Ohm R.A."/>
            <person name="Kues U."/>
            <person name="Blanchette R.A."/>
            <person name="Grigoriev I.V."/>
            <person name="Minto R.E."/>
            <person name="Hibbett D.S."/>
        </authorList>
    </citation>
    <scope>NUCLEOTIDE SEQUENCE [LARGE SCALE GENOMIC DNA]</scope>
    <source>
        <strain evidence="3 4">FP15055 ss-10</strain>
    </source>
</reference>
<feature type="region of interest" description="Disordered" evidence="1">
    <location>
        <begin position="106"/>
        <end position="152"/>
    </location>
</feature>
<keyword evidence="4" id="KW-1185">Reference proteome</keyword>
<dbReference type="EMBL" id="KN880453">
    <property type="protein sequence ID" value="KIY71512.1"/>
    <property type="molecule type" value="Genomic_DNA"/>
</dbReference>
<proteinExistence type="predicted"/>